<keyword evidence="2" id="KW-1185">Reference proteome</keyword>
<evidence type="ECO:0000313" key="2">
    <source>
        <dbReference type="Proteomes" id="UP000789366"/>
    </source>
</evidence>
<feature type="non-terminal residue" evidence="1">
    <location>
        <position position="186"/>
    </location>
</feature>
<dbReference type="Proteomes" id="UP000789366">
    <property type="component" value="Unassembled WGS sequence"/>
</dbReference>
<comment type="caution">
    <text evidence="1">The sequence shown here is derived from an EMBL/GenBank/DDBJ whole genome shotgun (WGS) entry which is preliminary data.</text>
</comment>
<dbReference type="EMBL" id="CAJVPW010055036">
    <property type="protein sequence ID" value="CAG8772650.1"/>
    <property type="molecule type" value="Genomic_DNA"/>
</dbReference>
<gene>
    <name evidence="1" type="ORF">SPELUC_LOCUS15879</name>
</gene>
<sequence length="186" mass="21409">QVAQWAKEEGIDVNKRWNLFTLKKKLEQKIADLQDQINHEPIKKINAKLQAKDQTITETNTKLQESNRQLETSLKGNGENEKVLEQLIKEMKENQVGNVGDENENVLCSFHQKKAEVAGGKLIFPSQEAQELREENRKLTNHLSLQTTEITNLQAEIRALHSQLSERENNSPYQAKINKLEDKLTQ</sequence>
<evidence type="ECO:0000313" key="1">
    <source>
        <dbReference type="EMBL" id="CAG8772650.1"/>
    </source>
</evidence>
<feature type="non-terminal residue" evidence="1">
    <location>
        <position position="1"/>
    </location>
</feature>
<name>A0ACA9R111_9GLOM</name>
<organism evidence="1 2">
    <name type="scientific">Cetraspora pellucida</name>
    <dbReference type="NCBI Taxonomy" id="1433469"/>
    <lineage>
        <taxon>Eukaryota</taxon>
        <taxon>Fungi</taxon>
        <taxon>Fungi incertae sedis</taxon>
        <taxon>Mucoromycota</taxon>
        <taxon>Glomeromycotina</taxon>
        <taxon>Glomeromycetes</taxon>
        <taxon>Diversisporales</taxon>
        <taxon>Gigasporaceae</taxon>
        <taxon>Cetraspora</taxon>
    </lineage>
</organism>
<reference evidence="1" key="1">
    <citation type="submission" date="2021-06" db="EMBL/GenBank/DDBJ databases">
        <authorList>
            <person name="Kallberg Y."/>
            <person name="Tangrot J."/>
            <person name="Rosling A."/>
        </authorList>
    </citation>
    <scope>NUCLEOTIDE SEQUENCE</scope>
    <source>
        <strain evidence="1">28 12/20/2015</strain>
    </source>
</reference>
<proteinExistence type="predicted"/>
<accession>A0ACA9R111</accession>
<protein>
    <submittedName>
        <fullName evidence="1">13863_t:CDS:1</fullName>
    </submittedName>
</protein>